<protein>
    <submittedName>
        <fullName evidence="1">Fe-S cluster assembly iron-binding protein IscA</fullName>
    </submittedName>
</protein>
<organism evidence="1 2">
    <name type="scientific">Baia soyae</name>
    <dbReference type="NCBI Taxonomy" id="1544746"/>
    <lineage>
        <taxon>Bacteria</taxon>
        <taxon>Bacillati</taxon>
        <taxon>Bacillota</taxon>
        <taxon>Bacilli</taxon>
        <taxon>Bacillales</taxon>
        <taxon>Thermoactinomycetaceae</taxon>
        <taxon>Baia</taxon>
    </lineage>
</organism>
<accession>A0A4R2S4K7</accession>
<evidence type="ECO:0000313" key="2">
    <source>
        <dbReference type="Proteomes" id="UP000294746"/>
    </source>
</evidence>
<dbReference type="Gene3D" id="2.60.300.12">
    <property type="entry name" value="HesB-like domain"/>
    <property type="match status" value="1"/>
</dbReference>
<comment type="caution">
    <text evidence="1">The sequence shown here is derived from an EMBL/GenBank/DDBJ whole genome shotgun (WGS) entry which is preliminary data.</text>
</comment>
<dbReference type="EMBL" id="SLXV01000020">
    <property type="protein sequence ID" value="TCP67291.1"/>
    <property type="molecule type" value="Genomic_DNA"/>
</dbReference>
<reference evidence="1 2" key="1">
    <citation type="submission" date="2019-03" db="EMBL/GenBank/DDBJ databases">
        <title>Genomic Encyclopedia of Type Strains, Phase IV (KMG-IV): sequencing the most valuable type-strain genomes for metagenomic binning, comparative biology and taxonomic classification.</title>
        <authorList>
            <person name="Goeker M."/>
        </authorList>
    </citation>
    <scope>NUCLEOTIDE SEQUENCE [LARGE SCALE GENOMIC DNA]</scope>
    <source>
        <strain evidence="1 2">DSM 46831</strain>
    </source>
</reference>
<dbReference type="OrthoDB" id="2990822at2"/>
<dbReference type="InterPro" id="IPR035903">
    <property type="entry name" value="HesB-like_dom_sf"/>
</dbReference>
<evidence type="ECO:0000313" key="1">
    <source>
        <dbReference type="EMBL" id="TCP67291.1"/>
    </source>
</evidence>
<keyword evidence="2" id="KW-1185">Reference proteome</keyword>
<sequence>MKVHISDLAAAKLLYILYQEHADESLAFRVMSHTSGCGTPSFAIDLTEILPHFESMKIKDIPFTWIPAERAWMDGLIIDFNRENGKFIVAHPNPPFQSQCQLS</sequence>
<dbReference type="Proteomes" id="UP000294746">
    <property type="component" value="Unassembled WGS sequence"/>
</dbReference>
<dbReference type="RefSeq" id="WP_131848907.1">
    <property type="nucleotide sequence ID" value="NZ_SLXV01000020.1"/>
</dbReference>
<dbReference type="SUPFAM" id="SSF89360">
    <property type="entry name" value="HesB-like domain"/>
    <property type="match status" value="1"/>
</dbReference>
<gene>
    <name evidence="1" type="ORF">EDD57_1207</name>
</gene>
<dbReference type="AlphaFoldDB" id="A0A4R2S4K7"/>
<name>A0A4R2S4K7_9BACL</name>
<proteinExistence type="predicted"/>